<gene>
    <name evidence="2" type="ORF">SLS60_002968</name>
</gene>
<comment type="caution">
    <text evidence="2">The sequence shown here is derived from an EMBL/GenBank/DDBJ whole genome shotgun (WGS) entry which is preliminary data.</text>
</comment>
<feature type="compositionally biased region" description="Basic residues" evidence="1">
    <location>
        <begin position="241"/>
        <end position="250"/>
    </location>
</feature>
<evidence type="ECO:0000256" key="1">
    <source>
        <dbReference type="SAM" id="MobiDB-lite"/>
    </source>
</evidence>
<evidence type="ECO:0000313" key="3">
    <source>
        <dbReference type="Proteomes" id="UP001521785"/>
    </source>
</evidence>
<name>A0ABR3RUB9_9PLEO</name>
<reference evidence="2 3" key="1">
    <citation type="submission" date="2024-02" db="EMBL/GenBank/DDBJ databases">
        <title>De novo assembly and annotation of 12 fungi associated with fruit tree decline syndrome in Ontario, Canada.</title>
        <authorList>
            <person name="Sulman M."/>
            <person name="Ellouze W."/>
            <person name="Ilyukhin E."/>
        </authorList>
    </citation>
    <scope>NUCLEOTIDE SEQUENCE [LARGE SCALE GENOMIC DNA]</scope>
    <source>
        <strain evidence="2 3">M42-189</strain>
    </source>
</reference>
<evidence type="ECO:0000313" key="2">
    <source>
        <dbReference type="EMBL" id="KAL1608029.1"/>
    </source>
</evidence>
<dbReference type="EMBL" id="JAKJXO020000003">
    <property type="protein sequence ID" value="KAL1608029.1"/>
    <property type="molecule type" value="Genomic_DNA"/>
</dbReference>
<feature type="region of interest" description="Disordered" evidence="1">
    <location>
        <begin position="208"/>
        <end position="274"/>
    </location>
</feature>
<accession>A0ABR3RUB9</accession>
<sequence>MSASHKGPSVEAPLWNLRFPNANVTATELLTFLPGCLSSPDVIYRFASNLVTWDAILSVVNSNRILGKPWDSEYCYRTARNAMRHAGHADWTLNKHAQYFGESLRNWNPENLSVSGFRTSFRTSGTSIPDNDIPFAQLADGVKNMPQGDDALDLTRMIQHCVQKPTEGWMYPSNYDILLEHLGGPKQLNAANMDRPIFARWQHVIPHVPRTRKRTEATPQPKMEAPVRPSTPQTEEQATRRSGRRGRPSLKKRELQDVDISEAEAGGTEGPDEEYVAEPTLWMKPPTTSGVMSSQALQYVFEAGPSPGAVDKFDAYAFGSGPRTTAPFRPLHLITVDNLKFDDLSGWAENVRWAAEQYATFRETGWTECPEHMEQIAQHRQEQTWASAELVIAITDKKEAEKEDEAFVDAMVEGAMASMERREQDTRMWIWGDVAEEFVDAQGMPGIRLRQRSRR</sequence>
<keyword evidence="3" id="KW-1185">Reference proteome</keyword>
<dbReference type="Proteomes" id="UP001521785">
    <property type="component" value="Unassembled WGS sequence"/>
</dbReference>
<proteinExistence type="predicted"/>
<organism evidence="2 3">
    <name type="scientific">Paraconiothyrium brasiliense</name>
    <dbReference type="NCBI Taxonomy" id="300254"/>
    <lineage>
        <taxon>Eukaryota</taxon>
        <taxon>Fungi</taxon>
        <taxon>Dikarya</taxon>
        <taxon>Ascomycota</taxon>
        <taxon>Pezizomycotina</taxon>
        <taxon>Dothideomycetes</taxon>
        <taxon>Pleosporomycetidae</taxon>
        <taxon>Pleosporales</taxon>
        <taxon>Massarineae</taxon>
        <taxon>Didymosphaeriaceae</taxon>
        <taxon>Paraconiothyrium</taxon>
    </lineage>
</organism>
<protein>
    <submittedName>
        <fullName evidence="2">Uncharacterized protein</fullName>
    </submittedName>
</protein>